<dbReference type="OrthoDB" id="7202255at2"/>
<dbReference type="EMBL" id="PREU01000001">
    <property type="protein sequence ID" value="PPA78184.1"/>
    <property type="molecule type" value="Genomic_DNA"/>
</dbReference>
<dbReference type="RefSeq" id="WP_104142151.1">
    <property type="nucleotide sequence ID" value="NZ_PREU01000001.1"/>
</dbReference>
<accession>A0A2S5GZ00</accession>
<evidence type="ECO:0000313" key="3">
    <source>
        <dbReference type="Proteomes" id="UP000239990"/>
    </source>
</evidence>
<feature type="chain" id="PRO_5015715500" description="Lipoprotein" evidence="1">
    <location>
        <begin position="21"/>
        <end position="214"/>
    </location>
</feature>
<feature type="signal peptide" evidence="1">
    <location>
        <begin position="1"/>
        <end position="20"/>
    </location>
</feature>
<reference evidence="2 3" key="1">
    <citation type="submission" date="2018-02" db="EMBL/GenBank/DDBJ databases">
        <title>Draft Genome of Achromobacter spanius stain 6.</title>
        <authorList>
            <person name="Gunasekera T.S."/>
            <person name="Radwan O."/>
            <person name="Ruiz O.N."/>
        </authorList>
    </citation>
    <scope>NUCLEOTIDE SEQUENCE [LARGE SCALE GENOMIC DNA]</scope>
    <source>
        <strain evidence="2 3">6</strain>
    </source>
</reference>
<evidence type="ECO:0000256" key="1">
    <source>
        <dbReference type="SAM" id="SignalP"/>
    </source>
</evidence>
<protein>
    <recommendedName>
        <fullName evidence="4">Lipoprotein</fullName>
    </recommendedName>
</protein>
<dbReference type="Proteomes" id="UP000239990">
    <property type="component" value="Unassembled WGS sequence"/>
</dbReference>
<evidence type="ECO:0000313" key="2">
    <source>
        <dbReference type="EMBL" id="PPA78184.1"/>
    </source>
</evidence>
<organism evidence="2 3">
    <name type="scientific">Achromobacter spanius</name>
    <dbReference type="NCBI Taxonomy" id="217203"/>
    <lineage>
        <taxon>Bacteria</taxon>
        <taxon>Pseudomonadati</taxon>
        <taxon>Pseudomonadota</taxon>
        <taxon>Betaproteobacteria</taxon>
        <taxon>Burkholderiales</taxon>
        <taxon>Alcaligenaceae</taxon>
        <taxon>Achromobacter</taxon>
    </lineage>
</organism>
<sequence>MKFKALALGILLVGASAAQAATVKEVFNGAMLGANQRYLESVAGVPRESFGNDHVFVVQQCQVRATIGNGKVTALRLELAPGCEADLKSFIGEDAPKAGQPITPGMFGRGLRYTADCLSQCGNAADPSVYALWTAPRSSGAVEVLMETVLVSGKAMDAADAWEAQIKKAAGEDYVMDTKFNCETRFDDAAQAAFKDVPVTAITVGYGLPTQRCR</sequence>
<gene>
    <name evidence="2" type="ORF">C4E15_02575</name>
</gene>
<comment type="caution">
    <text evidence="2">The sequence shown here is derived from an EMBL/GenBank/DDBJ whole genome shotgun (WGS) entry which is preliminary data.</text>
</comment>
<name>A0A2S5GZ00_9BURK</name>
<keyword evidence="1" id="KW-0732">Signal</keyword>
<evidence type="ECO:0008006" key="4">
    <source>
        <dbReference type="Google" id="ProtNLM"/>
    </source>
</evidence>
<proteinExistence type="predicted"/>
<dbReference type="AlphaFoldDB" id="A0A2S5GZ00"/>